<dbReference type="AlphaFoldDB" id="A0A022WEY3"/>
<organism evidence="1">
    <name type="scientific">Trichophyton rubrum CBS 288.86</name>
    <dbReference type="NCBI Taxonomy" id="1215330"/>
    <lineage>
        <taxon>Eukaryota</taxon>
        <taxon>Fungi</taxon>
        <taxon>Dikarya</taxon>
        <taxon>Ascomycota</taxon>
        <taxon>Pezizomycotina</taxon>
        <taxon>Eurotiomycetes</taxon>
        <taxon>Eurotiomycetidae</taxon>
        <taxon>Onygenales</taxon>
        <taxon>Arthrodermataceae</taxon>
        <taxon>Trichophyton</taxon>
    </lineage>
</organism>
<dbReference type="EMBL" id="KK207713">
    <property type="protein sequence ID" value="EZF56691.1"/>
    <property type="molecule type" value="Genomic_DNA"/>
</dbReference>
<accession>A0A022WEY3</accession>
<sequence length="110" mass="12454">MSDKTSGAQRGAGIQLYMQSATRKKQGNHFSMRHGCQSSGYPSCDHDDVLNVRAHLLYLSSVPGVYTTRYLQLSNFVGKMSQPGYISVLHRFNESRGSVTRWDTRRVRAR</sequence>
<dbReference type="OrthoDB" id="10483052at2759"/>
<dbReference type="Proteomes" id="UP000023758">
    <property type="component" value="Unassembled WGS sequence"/>
</dbReference>
<dbReference type="HOGENOM" id="CLU_2172864_0_0_1"/>
<name>A0A022WEY3_TRIRU</name>
<gene>
    <name evidence="1" type="ORF">H103_00949</name>
</gene>
<reference evidence="1" key="1">
    <citation type="submission" date="2014-02" db="EMBL/GenBank/DDBJ databases">
        <title>The Genome Sequence of Trichophyton rubrum (morphotype fischeri) CBS 288.86.</title>
        <authorList>
            <consortium name="The Broad Institute Genomics Platform"/>
            <person name="Cuomo C.A."/>
            <person name="White T.C."/>
            <person name="Graser Y."/>
            <person name="Martinez-Rossi N."/>
            <person name="Heitman J."/>
            <person name="Young S.K."/>
            <person name="Zeng Q."/>
            <person name="Gargeya S."/>
            <person name="Abouelleil A."/>
            <person name="Alvarado L."/>
            <person name="Chapman S.B."/>
            <person name="Gainer-Dewar J."/>
            <person name="Goldberg J."/>
            <person name="Griggs A."/>
            <person name="Gujja S."/>
            <person name="Hansen M."/>
            <person name="Howarth C."/>
            <person name="Imamovic A."/>
            <person name="Larimer J."/>
            <person name="Martinez D."/>
            <person name="Murphy C."/>
            <person name="Pearson M.D."/>
            <person name="Persinoti G."/>
            <person name="Poon T."/>
            <person name="Priest M."/>
            <person name="Roberts A.D."/>
            <person name="Saif S."/>
            <person name="Shea T.D."/>
            <person name="Sykes S.N."/>
            <person name="Wortman J."/>
            <person name="Nusbaum C."/>
            <person name="Birren B."/>
        </authorList>
    </citation>
    <scope>NUCLEOTIDE SEQUENCE [LARGE SCALE GENOMIC DNA]</scope>
    <source>
        <strain evidence="1">CBS 288.86</strain>
    </source>
</reference>
<protein>
    <submittedName>
        <fullName evidence="1">Uncharacterized protein</fullName>
    </submittedName>
</protein>
<evidence type="ECO:0000313" key="1">
    <source>
        <dbReference type="EMBL" id="EZF56691.1"/>
    </source>
</evidence>
<proteinExistence type="predicted"/>